<organism evidence="1 2">
    <name type="scientific">Pseudomonas fluorescens</name>
    <dbReference type="NCBI Taxonomy" id="294"/>
    <lineage>
        <taxon>Bacteria</taxon>
        <taxon>Pseudomonadati</taxon>
        <taxon>Pseudomonadota</taxon>
        <taxon>Gammaproteobacteria</taxon>
        <taxon>Pseudomonadales</taxon>
        <taxon>Pseudomonadaceae</taxon>
        <taxon>Pseudomonas</taxon>
    </lineage>
</organism>
<accession>A0A423N2M1</accession>
<proteinExistence type="predicted"/>
<name>A0A423N2M1_PSEFL</name>
<dbReference type="Proteomes" id="UP000283650">
    <property type="component" value="Unassembled WGS sequence"/>
</dbReference>
<comment type="caution">
    <text evidence="1">The sequence shown here is derived from an EMBL/GenBank/DDBJ whole genome shotgun (WGS) entry which is preliminary data.</text>
</comment>
<evidence type="ECO:0000313" key="1">
    <source>
        <dbReference type="EMBL" id="RON92330.1"/>
    </source>
</evidence>
<gene>
    <name evidence="1" type="ORF">BK672_19515</name>
</gene>
<evidence type="ECO:0000313" key="2">
    <source>
        <dbReference type="Proteomes" id="UP000283650"/>
    </source>
</evidence>
<dbReference type="RefSeq" id="WP_007920020.1">
    <property type="nucleotide sequence ID" value="NZ_MOBY01000012.1"/>
</dbReference>
<sequence length="224" mass="25655">MADQPYIKLQGMEVEFVSGVLEQRTADRAIGYTVTFKLMLDFTHFKQMANAYSANYLEVSNNAIRPELEGLAYHNNYSVIGASAGKIVNSAMLFELFTDPDLYLDVWINSEMERRFGKPQFVIEGNALLLTARQDFRWENPEREIKIEDLPIIWFDWALTLIEQRTEVSWGLSERTTPISVVTFMYPQNEVVVIEGKELLKGARYINGKELSFGPITPEQVLTA</sequence>
<protein>
    <submittedName>
        <fullName evidence="1">Uncharacterized protein</fullName>
    </submittedName>
</protein>
<dbReference type="AlphaFoldDB" id="A0A423N2M1"/>
<reference evidence="1 2" key="1">
    <citation type="submission" date="2016-10" db="EMBL/GenBank/DDBJ databases">
        <title>Comparative genome analysis of multiple Pseudomonas spp. focuses on biocontrol and plant growth promoting traits.</title>
        <authorList>
            <person name="Tao X.-Y."/>
            <person name="Taylor C.G."/>
        </authorList>
    </citation>
    <scope>NUCLEOTIDE SEQUENCE [LARGE SCALE GENOMIC DNA]</scope>
    <source>
        <strain evidence="1 2">2F9</strain>
    </source>
</reference>
<dbReference type="EMBL" id="MOBY01000012">
    <property type="protein sequence ID" value="RON92330.1"/>
    <property type="molecule type" value="Genomic_DNA"/>
</dbReference>